<dbReference type="SMART" id="SM00710">
    <property type="entry name" value="PbH1"/>
    <property type="match status" value="5"/>
</dbReference>
<dbReference type="EMBL" id="BAAAZG010000047">
    <property type="protein sequence ID" value="GAA4092970.1"/>
    <property type="molecule type" value="Genomic_DNA"/>
</dbReference>
<evidence type="ECO:0000256" key="4">
    <source>
        <dbReference type="SAM" id="MobiDB-lite"/>
    </source>
</evidence>
<keyword evidence="5" id="KW-0472">Membrane</keyword>
<evidence type="ECO:0000256" key="3">
    <source>
        <dbReference type="ARBA" id="ARBA00022729"/>
    </source>
</evidence>
<evidence type="ECO:0000256" key="1">
    <source>
        <dbReference type="ARBA" id="ARBA00004613"/>
    </source>
</evidence>
<dbReference type="NCBIfam" id="TIGR03804">
    <property type="entry name" value="para_beta_helix"/>
    <property type="match status" value="1"/>
</dbReference>
<evidence type="ECO:0000256" key="2">
    <source>
        <dbReference type="ARBA" id="ARBA00022525"/>
    </source>
</evidence>
<evidence type="ECO:0000313" key="7">
    <source>
        <dbReference type="EMBL" id="GAA4092970.1"/>
    </source>
</evidence>
<dbReference type="PROSITE" id="PS51318">
    <property type="entry name" value="TAT"/>
    <property type="match status" value="1"/>
</dbReference>
<name>A0ABP7WNE8_9ACTN</name>
<dbReference type="InterPro" id="IPR011050">
    <property type="entry name" value="Pectin_lyase_fold/virulence"/>
</dbReference>
<evidence type="ECO:0000256" key="5">
    <source>
        <dbReference type="SAM" id="Phobius"/>
    </source>
</evidence>
<keyword evidence="5" id="KW-1133">Transmembrane helix</keyword>
<dbReference type="SUPFAM" id="SSF51126">
    <property type="entry name" value="Pectin lyase-like"/>
    <property type="match status" value="1"/>
</dbReference>
<feature type="domain" description="Right handed beta helix" evidence="6">
    <location>
        <begin position="269"/>
        <end position="423"/>
    </location>
</feature>
<protein>
    <recommendedName>
        <fullName evidence="6">Right handed beta helix domain-containing protein</fullName>
    </recommendedName>
</protein>
<accession>A0ABP7WNE8</accession>
<gene>
    <name evidence="7" type="ORF">GCM10022214_63530</name>
</gene>
<dbReference type="PANTHER" id="PTHR40088">
    <property type="entry name" value="PECTATE LYASE (EUROFUNG)"/>
    <property type="match status" value="1"/>
</dbReference>
<dbReference type="InterPro" id="IPR052052">
    <property type="entry name" value="Polysaccharide_Lyase_9"/>
</dbReference>
<feature type="transmembrane region" description="Helical" evidence="5">
    <location>
        <begin position="12"/>
        <end position="30"/>
    </location>
</feature>
<keyword evidence="3" id="KW-0732">Signal</keyword>
<comment type="subcellular location">
    <subcellularLocation>
        <location evidence="1">Secreted</location>
    </subcellularLocation>
</comment>
<reference evidence="8" key="1">
    <citation type="journal article" date="2019" name="Int. J. Syst. Evol. Microbiol.">
        <title>The Global Catalogue of Microorganisms (GCM) 10K type strain sequencing project: providing services to taxonomists for standard genome sequencing and annotation.</title>
        <authorList>
            <consortium name="The Broad Institute Genomics Platform"/>
            <consortium name="The Broad Institute Genome Sequencing Center for Infectious Disease"/>
            <person name="Wu L."/>
            <person name="Ma J."/>
        </authorList>
    </citation>
    <scope>NUCLEOTIDE SEQUENCE [LARGE SCALE GENOMIC DNA]</scope>
    <source>
        <strain evidence="8">JCM 16702</strain>
    </source>
</reference>
<dbReference type="PANTHER" id="PTHR40088:SF2">
    <property type="entry name" value="SECRETED SUGAR HYDROLASE"/>
    <property type="match status" value="1"/>
</dbReference>
<organism evidence="7 8">
    <name type="scientific">Actinomadura miaoliensis</name>
    <dbReference type="NCBI Taxonomy" id="430685"/>
    <lineage>
        <taxon>Bacteria</taxon>
        <taxon>Bacillati</taxon>
        <taxon>Actinomycetota</taxon>
        <taxon>Actinomycetes</taxon>
        <taxon>Streptosporangiales</taxon>
        <taxon>Thermomonosporaceae</taxon>
        <taxon>Actinomadura</taxon>
    </lineage>
</organism>
<sequence length="602" mass="63534">MTGSSTRRTWIIRAAALPAVAAVAVLGWLVPRGEQPAGTVASTAGAAQVGSTRYPAPDGALYVAPSGRDSASGERDAPLRTVGAAIRRARSGGTVVLRGGTYHESVTIPAGKKLTLQAYPGEAVWFDGSSPVSGWVKRNGVWAVDGWTARFDSTPGYTKGAAPSSDDDFRFVDPGHPMAAHPDQVWIDGVAQRQVESRAKVKSGTFYVDEGARRLYVGTDPRGRAVRASTLAEAITVRGAGSTLRGMGVRRYATSIPQIGMVKVVAPDVTVENVAVTDSATTGLSVLAAHARVRRVTATRNGMLGVHANHADDLRLEAVRAASNNTEHFKPSPVAGGVKITRSRKVALVGGAAVGNRGKGLWLDESVYDITITGNRIARNSDHGISIELSAKAVVADNVVLGNGGDGLRLNDSGDAQIWNNTLTGNGRTVHLVQDRRRATDLSTPGHDPRQKLPDPTVPWLVQNITLSNNVLADARAGAPCLLCVQDHSERPRSAEQMRITANGNVYVRPGRGSPFFTIVWQRAGNAATYATLDAFRAQTGQEKKGLALDDPNAAAPDGRLAPKSAGRARPTPLPLPSRIAKLVNRPTGTRHTGAWTLSTPN</sequence>
<evidence type="ECO:0000313" key="8">
    <source>
        <dbReference type="Proteomes" id="UP001500683"/>
    </source>
</evidence>
<keyword evidence="2" id="KW-0964">Secreted</keyword>
<dbReference type="Proteomes" id="UP001500683">
    <property type="component" value="Unassembled WGS sequence"/>
</dbReference>
<dbReference type="RefSeq" id="WP_344954951.1">
    <property type="nucleotide sequence ID" value="NZ_BAAAZG010000047.1"/>
</dbReference>
<dbReference type="InterPro" id="IPR039448">
    <property type="entry name" value="Beta_helix"/>
</dbReference>
<dbReference type="InterPro" id="IPR006311">
    <property type="entry name" value="TAT_signal"/>
</dbReference>
<proteinExistence type="predicted"/>
<dbReference type="InterPro" id="IPR006626">
    <property type="entry name" value="PbH1"/>
</dbReference>
<feature type="region of interest" description="Disordered" evidence="4">
    <location>
        <begin position="543"/>
        <end position="576"/>
    </location>
</feature>
<keyword evidence="8" id="KW-1185">Reference proteome</keyword>
<feature type="compositionally biased region" description="Low complexity" evidence="4">
    <location>
        <begin position="549"/>
        <end position="558"/>
    </location>
</feature>
<dbReference type="Gene3D" id="2.160.20.10">
    <property type="entry name" value="Single-stranded right-handed beta-helix, Pectin lyase-like"/>
    <property type="match status" value="2"/>
</dbReference>
<dbReference type="Pfam" id="PF13229">
    <property type="entry name" value="Beta_helix"/>
    <property type="match status" value="1"/>
</dbReference>
<dbReference type="InterPro" id="IPR022441">
    <property type="entry name" value="Para_beta_helix_rpt-2"/>
</dbReference>
<dbReference type="InterPro" id="IPR012334">
    <property type="entry name" value="Pectin_lyas_fold"/>
</dbReference>
<evidence type="ECO:0000259" key="6">
    <source>
        <dbReference type="Pfam" id="PF13229"/>
    </source>
</evidence>
<keyword evidence="5" id="KW-0812">Transmembrane</keyword>
<comment type="caution">
    <text evidence="7">The sequence shown here is derived from an EMBL/GenBank/DDBJ whole genome shotgun (WGS) entry which is preliminary data.</text>
</comment>